<proteinExistence type="predicted"/>
<organism evidence="1 2">
    <name type="scientific">Trichinella pseudospiralis</name>
    <name type="common">Parasitic roundworm</name>
    <dbReference type="NCBI Taxonomy" id="6337"/>
    <lineage>
        <taxon>Eukaryota</taxon>
        <taxon>Metazoa</taxon>
        <taxon>Ecdysozoa</taxon>
        <taxon>Nematoda</taxon>
        <taxon>Enoplea</taxon>
        <taxon>Dorylaimia</taxon>
        <taxon>Trichinellida</taxon>
        <taxon>Trichinellidae</taxon>
        <taxon>Trichinella</taxon>
    </lineage>
</organism>
<reference evidence="1 2" key="1">
    <citation type="submission" date="2015-01" db="EMBL/GenBank/DDBJ databases">
        <title>Evolution of Trichinella species and genotypes.</title>
        <authorList>
            <person name="Korhonen P.K."/>
            <person name="Edoardo P."/>
            <person name="Giuseppe L.R."/>
            <person name="Gasser R.B."/>
        </authorList>
    </citation>
    <scope>NUCLEOTIDE SEQUENCE [LARGE SCALE GENOMIC DNA]</scope>
    <source>
        <strain evidence="1">ISS588</strain>
    </source>
</reference>
<feature type="non-terminal residue" evidence="1">
    <location>
        <position position="1"/>
    </location>
</feature>
<dbReference type="AlphaFoldDB" id="A0A0V1INJ1"/>
<evidence type="ECO:0000313" key="2">
    <source>
        <dbReference type="Proteomes" id="UP000054805"/>
    </source>
</evidence>
<sequence>LMMIPTDGKQWTAAPSRKAVEAHSFYEAVDISLFDIVSIDAPFVNYPFPSVGMSKG</sequence>
<comment type="caution">
    <text evidence="1">The sequence shown here is derived from an EMBL/GenBank/DDBJ whole genome shotgun (WGS) entry which is preliminary data.</text>
</comment>
<dbReference type="Proteomes" id="UP000054805">
    <property type="component" value="Unassembled WGS sequence"/>
</dbReference>
<gene>
    <name evidence="1" type="ORF">T4B_15532</name>
</gene>
<feature type="non-terminal residue" evidence="1">
    <location>
        <position position="56"/>
    </location>
</feature>
<keyword evidence="2" id="KW-1185">Reference proteome</keyword>
<dbReference type="EMBL" id="JYDS01000125">
    <property type="protein sequence ID" value="KRZ24281.1"/>
    <property type="molecule type" value="Genomic_DNA"/>
</dbReference>
<evidence type="ECO:0000313" key="1">
    <source>
        <dbReference type="EMBL" id="KRZ24281.1"/>
    </source>
</evidence>
<protein>
    <submittedName>
        <fullName evidence="1">Uncharacterized protein</fullName>
    </submittedName>
</protein>
<accession>A0A0V1INJ1</accession>
<name>A0A0V1INJ1_TRIPS</name>